<dbReference type="EMBL" id="BRYA01000250">
    <property type="protein sequence ID" value="GMI45504.1"/>
    <property type="molecule type" value="Genomic_DNA"/>
</dbReference>
<dbReference type="Proteomes" id="UP001165065">
    <property type="component" value="Unassembled WGS sequence"/>
</dbReference>
<reference evidence="7" key="1">
    <citation type="journal article" date="2023" name="Commun. Biol.">
        <title>Genome analysis of Parmales, the sister group of diatoms, reveals the evolutionary specialization of diatoms from phago-mixotrophs to photoautotrophs.</title>
        <authorList>
            <person name="Ban H."/>
            <person name="Sato S."/>
            <person name="Yoshikawa S."/>
            <person name="Yamada K."/>
            <person name="Nakamura Y."/>
            <person name="Ichinomiya M."/>
            <person name="Sato N."/>
            <person name="Blanc-Mathieu R."/>
            <person name="Endo H."/>
            <person name="Kuwata A."/>
            <person name="Ogata H."/>
        </authorList>
    </citation>
    <scope>NUCLEOTIDE SEQUENCE [LARGE SCALE GENOMIC DNA]</scope>
</reference>
<evidence type="ECO:0000256" key="3">
    <source>
        <dbReference type="ARBA" id="ARBA00022691"/>
    </source>
</evidence>
<dbReference type="Pfam" id="PF10672">
    <property type="entry name" value="Methyltrans_SAM"/>
    <property type="match status" value="1"/>
</dbReference>
<dbReference type="PANTHER" id="PTHR43042">
    <property type="entry name" value="SAM-DEPENDENT METHYLTRANSFERASE"/>
    <property type="match status" value="1"/>
</dbReference>
<evidence type="ECO:0000256" key="1">
    <source>
        <dbReference type="ARBA" id="ARBA00022603"/>
    </source>
</evidence>
<evidence type="ECO:0000313" key="7">
    <source>
        <dbReference type="Proteomes" id="UP001165065"/>
    </source>
</evidence>
<evidence type="ECO:0000256" key="2">
    <source>
        <dbReference type="ARBA" id="ARBA00022679"/>
    </source>
</evidence>
<comment type="caution">
    <text evidence="6">The sequence shown here is derived from an EMBL/GenBank/DDBJ whole genome shotgun (WGS) entry which is preliminary data.</text>
</comment>
<organism evidence="6 7">
    <name type="scientific">Triparma columacea</name>
    <dbReference type="NCBI Taxonomy" id="722753"/>
    <lineage>
        <taxon>Eukaryota</taxon>
        <taxon>Sar</taxon>
        <taxon>Stramenopiles</taxon>
        <taxon>Ochrophyta</taxon>
        <taxon>Bolidophyceae</taxon>
        <taxon>Parmales</taxon>
        <taxon>Triparmaceae</taxon>
        <taxon>Triparma</taxon>
    </lineage>
</organism>
<keyword evidence="7" id="KW-1185">Reference proteome</keyword>
<feature type="compositionally biased region" description="Basic and acidic residues" evidence="4">
    <location>
        <begin position="90"/>
        <end position="106"/>
    </location>
</feature>
<gene>
    <name evidence="6" type="ORF">TrCOL_g3020</name>
</gene>
<evidence type="ECO:0000256" key="4">
    <source>
        <dbReference type="SAM" id="MobiDB-lite"/>
    </source>
</evidence>
<evidence type="ECO:0000313" key="6">
    <source>
        <dbReference type="EMBL" id="GMI45504.1"/>
    </source>
</evidence>
<keyword evidence="1" id="KW-0489">Methyltransferase</keyword>
<evidence type="ECO:0000259" key="5">
    <source>
        <dbReference type="Pfam" id="PF10672"/>
    </source>
</evidence>
<dbReference type="OrthoDB" id="40071at2759"/>
<dbReference type="InterPro" id="IPR029063">
    <property type="entry name" value="SAM-dependent_MTases_sf"/>
</dbReference>
<feature type="region of interest" description="Disordered" evidence="4">
    <location>
        <begin position="81"/>
        <end position="126"/>
    </location>
</feature>
<sequence>MRFPNARKLFKYTNFTKSSPPDSASDSPSSSASQSPNYCYGWFPHSNGITVLPGCYVDLTAGAVTEVTVEYVKVLGSEDENGSVGGGVKKFGDRRRNSTRKGGEKSHGKRGGSKSKVPQTSGARDNITVTSVTLDYTTISPSKSPSITGNLITEGVQREILNGNKFEPRDPFIECGDRVKCYVKSVTQLTQTGEVIQKHTPPPGDMHGTNGVPVGVSGTNNTVYVINSHTPGVKCEVYGDVGIVRVNEGSYSIADAWVKVEGFFDNVDNVYGYTNRKDRSGGGDGERMVLLKGSGINGRWSVVENGVVYKCGFIGGALSTGMFPDARGMRWWMANEVEGGGRDGKGKGKGKLKLLNLFAHGCGYSVAARSGGRFKGGTDVDLDKRWMELGEGGGEEWDMVYGDALEWVERFRKRRETWDVIIVDPPSSSVGKKGKRWSSLTQYPSLVTSLTSLLPTSGGTLITISNLRSQSPEQFYNAVLKGINEGGREGTLKGVVGEGEDGGGIGVKKFIWDVE</sequence>
<keyword evidence="3" id="KW-0949">S-adenosyl-L-methionine</keyword>
<dbReference type="GO" id="GO:0008168">
    <property type="term" value="F:methyltransferase activity"/>
    <property type="evidence" value="ECO:0007669"/>
    <property type="project" value="UniProtKB-KW"/>
</dbReference>
<feature type="compositionally biased region" description="Polar residues" evidence="4">
    <location>
        <begin position="117"/>
        <end position="126"/>
    </location>
</feature>
<dbReference type="Gene3D" id="3.40.50.150">
    <property type="entry name" value="Vaccinia Virus protein VP39"/>
    <property type="match status" value="1"/>
</dbReference>
<proteinExistence type="predicted"/>
<feature type="domain" description="S-adenosylmethionine-dependent methyltransferase" evidence="5">
    <location>
        <begin position="299"/>
        <end position="472"/>
    </location>
</feature>
<keyword evidence="2" id="KW-0808">Transferase</keyword>
<dbReference type="AlphaFoldDB" id="A0A9W7LCH1"/>
<protein>
    <recommendedName>
        <fullName evidence="5">S-adenosylmethionine-dependent methyltransferase domain-containing protein</fullName>
    </recommendedName>
</protein>
<dbReference type="GO" id="GO:0032259">
    <property type="term" value="P:methylation"/>
    <property type="evidence" value="ECO:0007669"/>
    <property type="project" value="UniProtKB-KW"/>
</dbReference>
<accession>A0A9W7LCH1</accession>
<dbReference type="PANTHER" id="PTHR43042:SF3">
    <property type="entry name" value="RIBOSOMAL RNA LARGE SUBUNIT METHYLTRANSFERASE YWBD-RELATED"/>
    <property type="match status" value="1"/>
</dbReference>
<dbReference type="SUPFAM" id="SSF53335">
    <property type="entry name" value="S-adenosyl-L-methionine-dependent methyltransferases"/>
    <property type="match status" value="1"/>
</dbReference>
<name>A0A9W7LCH1_9STRA</name>
<dbReference type="InterPro" id="IPR019614">
    <property type="entry name" value="SAM-dep_methyl-trfase"/>
</dbReference>